<dbReference type="Proteomes" id="UP000469949">
    <property type="component" value="Unassembled WGS sequence"/>
</dbReference>
<proteinExistence type="predicted"/>
<feature type="domain" description="Carboxymuconolactone decarboxylase-like" evidence="1">
    <location>
        <begin position="34"/>
        <end position="116"/>
    </location>
</feature>
<gene>
    <name evidence="2" type="ORF">F8B43_1806</name>
</gene>
<dbReference type="GO" id="GO:0051920">
    <property type="term" value="F:peroxiredoxin activity"/>
    <property type="evidence" value="ECO:0007669"/>
    <property type="project" value="InterPro"/>
</dbReference>
<comment type="caution">
    <text evidence="2">The sequence shown here is derived from an EMBL/GenBank/DDBJ whole genome shotgun (WGS) entry which is preliminary data.</text>
</comment>
<organism evidence="2 3">
    <name type="scientific">Methylorubrum populi</name>
    <dbReference type="NCBI Taxonomy" id="223967"/>
    <lineage>
        <taxon>Bacteria</taxon>
        <taxon>Pseudomonadati</taxon>
        <taxon>Pseudomonadota</taxon>
        <taxon>Alphaproteobacteria</taxon>
        <taxon>Hyphomicrobiales</taxon>
        <taxon>Methylobacteriaceae</taxon>
        <taxon>Methylorubrum</taxon>
    </lineage>
</organism>
<dbReference type="AlphaFoldDB" id="A0A833J805"/>
<name>A0A833J805_9HYPH</name>
<dbReference type="EMBL" id="WEKV01000008">
    <property type="protein sequence ID" value="KAB7786405.1"/>
    <property type="molecule type" value="Genomic_DNA"/>
</dbReference>
<dbReference type="PANTHER" id="PTHR33930">
    <property type="entry name" value="ALKYL HYDROPEROXIDE REDUCTASE AHPD"/>
    <property type="match status" value="1"/>
</dbReference>
<protein>
    <submittedName>
        <fullName evidence="2">Carboxymuconolactone decarboxylase family protein</fullName>
    </submittedName>
</protein>
<dbReference type="InterPro" id="IPR029032">
    <property type="entry name" value="AhpD-like"/>
</dbReference>
<dbReference type="InterPro" id="IPR003779">
    <property type="entry name" value="CMD-like"/>
</dbReference>
<dbReference type="NCBIfam" id="TIGR00778">
    <property type="entry name" value="ahpD_dom"/>
    <property type="match status" value="1"/>
</dbReference>
<accession>A0A833J805</accession>
<dbReference type="Pfam" id="PF02627">
    <property type="entry name" value="CMD"/>
    <property type="match status" value="1"/>
</dbReference>
<dbReference type="Gene3D" id="1.20.1290.10">
    <property type="entry name" value="AhpD-like"/>
    <property type="match status" value="1"/>
</dbReference>
<evidence type="ECO:0000259" key="1">
    <source>
        <dbReference type="Pfam" id="PF02627"/>
    </source>
</evidence>
<dbReference type="SUPFAM" id="SSF69118">
    <property type="entry name" value="AhpD-like"/>
    <property type="match status" value="1"/>
</dbReference>
<dbReference type="PANTHER" id="PTHR33930:SF2">
    <property type="entry name" value="BLR3452 PROTEIN"/>
    <property type="match status" value="1"/>
</dbReference>
<evidence type="ECO:0000313" key="3">
    <source>
        <dbReference type="Proteomes" id="UP000469949"/>
    </source>
</evidence>
<evidence type="ECO:0000313" key="2">
    <source>
        <dbReference type="EMBL" id="KAB7786405.1"/>
    </source>
</evidence>
<reference evidence="2 3" key="1">
    <citation type="submission" date="2019-10" db="EMBL/GenBank/DDBJ databases">
        <title>Draft Genome Sequence of the Caffeine Degrading Methylotroph Methylorubrum populi PINKEL.</title>
        <authorList>
            <person name="Dawson S.C."/>
            <person name="Zhang X."/>
            <person name="Wright M.E."/>
            <person name="Sharma G."/>
            <person name="Langner J.T."/>
            <person name="Ditty J.L."/>
            <person name="Subuyuj G.A."/>
        </authorList>
    </citation>
    <scope>NUCLEOTIDE SEQUENCE [LARGE SCALE GENOMIC DNA]</scope>
    <source>
        <strain evidence="2 3">Pinkel</strain>
    </source>
</reference>
<sequence length="123" mass="13124">MAYPKTRNPIMMQDWNAYRTELMSTLGKISEVSPDLMKAHDQLAAAAPKEPRLDAKTRELIALAVAVTTRCDGCIAFHTQAARKAGASQEELVEALGVAVALNAGAALVYSARAFDAFDGSKA</sequence>
<dbReference type="InterPro" id="IPR004675">
    <property type="entry name" value="AhpD_core"/>
</dbReference>